<proteinExistence type="predicted"/>
<evidence type="ECO:0000313" key="1">
    <source>
        <dbReference type="EMBL" id="KAH6947756.1"/>
    </source>
</evidence>
<reference evidence="1" key="1">
    <citation type="submission" date="2020-05" db="EMBL/GenBank/DDBJ databases">
        <title>Large-scale comparative analyses of tick genomes elucidate their genetic diversity and vector capacities.</title>
        <authorList>
            <person name="Jia N."/>
            <person name="Wang J."/>
            <person name="Shi W."/>
            <person name="Du L."/>
            <person name="Sun Y."/>
            <person name="Zhan W."/>
            <person name="Jiang J."/>
            <person name="Wang Q."/>
            <person name="Zhang B."/>
            <person name="Ji P."/>
            <person name="Sakyi L.B."/>
            <person name="Cui X."/>
            <person name="Yuan T."/>
            <person name="Jiang B."/>
            <person name="Yang W."/>
            <person name="Lam T.T.-Y."/>
            <person name="Chang Q."/>
            <person name="Ding S."/>
            <person name="Wang X."/>
            <person name="Zhu J."/>
            <person name="Ruan X."/>
            <person name="Zhao L."/>
            <person name="Wei J."/>
            <person name="Que T."/>
            <person name="Du C."/>
            <person name="Cheng J."/>
            <person name="Dai P."/>
            <person name="Han X."/>
            <person name="Huang E."/>
            <person name="Gao Y."/>
            <person name="Liu J."/>
            <person name="Shao H."/>
            <person name="Ye R."/>
            <person name="Li L."/>
            <person name="Wei W."/>
            <person name="Wang X."/>
            <person name="Wang C."/>
            <person name="Yang T."/>
            <person name="Huo Q."/>
            <person name="Li W."/>
            <person name="Guo W."/>
            <person name="Chen H."/>
            <person name="Zhou L."/>
            <person name="Ni X."/>
            <person name="Tian J."/>
            <person name="Zhou Y."/>
            <person name="Sheng Y."/>
            <person name="Liu T."/>
            <person name="Pan Y."/>
            <person name="Xia L."/>
            <person name="Li J."/>
            <person name="Zhao F."/>
            <person name="Cao W."/>
        </authorList>
    </citation>
    <scope>NUCLEOTIDE SEQUENCE</scope>
    <source>
        <strain evidence="1">Hyas-2018</strain>
    </source>
</reference>
<organism evidence="1 2">
    <name type="scientific">Hyalomma asiaticum</name>
    <name type="common">Tick</name>
    <dbReference type="NCBI Taxonomy" id="266040"/>
    <lineage>
        <taxon>Eukaryota</taxon>
        <taxon>Metazoa</taxon>
        <taxon>Ecdysozoa</taxon>
        <taxon>Arthropoda</taxon>
        <taxon>Chelicerata</taxon>
        <taxon>Arachnida</taxon>
        <taxon>Acari</taxon>
        <taxon>Parasitiformes</taxon>
        <taxon>Ixodida</taxon>
        <taxon>Ixodoidea</taxon>
        <taxon>Ixodidae</taxon>
        <taxon>Hyalomminae</taxon>
        <taxon>Hyalomma</taxon>
    </lineage>
</organism>
<gene>
    <name evidence="1" type="ORF">HPB50_021132</name>
</gene>
<name>A0ACB7TNF3_HYAAI</name>
<sequence length="148" mass="15770">MAEWLDHAPQPEGPGQRGTQPSYSQAVQCHLRGNGAVGDAVNVAVQTACETADAHSTGQHAPRESTQRNARQASRVPRPSTPTKKCPPQPSNQADPGQRPRPAVPEPAPATTCRTRAAAPPGARRDTATPKRYDLRRPCGPVSRVCTK</sequence>
<protein>
    <submittedName>
        <fullName evidence="1">Uncharacterized protein</fullName>
    </submittedName>
</protein>
<dbReference type="Proteomes" id="UP000821845">
    <property type="component" value="Chromosome 1"/>
</dbReference>
<comment type="caution">
    <text evidence="1">The sequence shown here is derived from an EMBL/GenBank/DDBJ whole genome shotgun (WGS) entry which is preliminary data.</text>
</comment>
<evidence type="ECO:0000313" key="2">
    <source>
        <dbReference type="Proteomes" id="UP000821845"/>
    </source>
</evidence>
<accession>A0ACB7TNF3</accession>
<dbReference type="EMBL" id="CM023481">
    <property type="protein sequence ID" value="KAH6947756.1"/>
    <property type="molecule type" value="Genomic_DNA"/>
</dbReference>
<keyword evidence="2" id="KW-1185">Reference proteome</keyword>